<dbReference type="Pfam" id="PF00561">
    <property type="entry name" value="Abhydrolase_1"/>
    <property type="match status" value="1"/>
</dbReference>
<dbReference type="PANTHER" id="PTHR11005">
    <property type="entry name" value="LYSOSOMAL ACID LIPASE-RELATED"/>
    <property type="match status" value="1"/>
</dbReference>
<name>A0AAU9FGR1_DROMD</name>
<keyword evidence="5" id="KW-0443">Lipid metabolism</keyword>
<keyword evidence="2" id="KW-0732">Signal</keyword>
<dbReference type="FunFam" id="3.40.50.1820:FF:000057">
    <property type="entry name" value="Lipase"/>
    <property type="match status" value="1"/>
</dbReference>
<dbReference type="PIRSF" id="PIRSF000862">
    <property type="entry name" value="Steryl_ester_lip"/>
    <property type="match status" value="1"/>
</dbReference>
<evidence type="ECO:0000256" key="8">
    <source>
        <dbReference type="PIRSR" id="PIRSR000862-1"/>
    </source>
</evidence>
<feature type="active site" description="Charge relay system" evidence="8">
    <location>
        <position position="361"/>
    </location>
</feature>
<comment type="similarity">
    <text evidence="1 7">Belongs to the AB hydrolase superfamily. Lipase family.</text>
</comment>
<keyword evidence="3 7" id="KW-0378">Hydrolase</keyword>
<dbReference type="InterPro" id="IPR025483">
    <property type="entry name" value="Lipase_euk"/>
</dbReference>
<accession>A0AAU9FGR1</accession>
<organism evidence="10 11">
    <name type="scientific">Drosophila madeirensis</name>
    <name type="common">Fruit fly</name>
    <dbReference type="NCBI Taxonomy" id="30013"/>
    <lineage>
        <taxon>Eukaryota</taxon>
        <taxon>Metazoa</taxon>
        <taxon>Ecdysozoa</taxon>
        <taxon>Arthropoda</taxon>
        <taxon>Hexapoda</taxon>
        <taxon>Insecta</taxon>
        <taxon>Pterygota</taxon>
        <taxon>Neoptera</taxon>
        <taxon>Endopterygota</taxon>
        <taxon>Diptera</taxon>
        <taxon>Brachycera</taxon>
        <taxon>Muscomorpha</taxon>
        <taxon>Ephydroidea</taxon>
        <taxon>Drosophilidae</taxon>
        <taxon>Drosophila</taxon>
        <taxon>Sophophora</taxon>
    </lineage>
</organism>
<dbReference type="InterPro" id="IPR029058">
    <property type="entry name" value="AB_hydrolase_fold"/>
</dbReference>
<dbReference type="SUPFAM" id="SSF53474">
    <property type="entry name" value="alpha/beta-Hydrolases"/>
    <property type="match status" value="1"/>
</dbReference>
<dbReference type="Gene3D" id="3.40.50.1820">
    <property type="entry name" value="alpha/beta hydrolase"/>
    <property type="match status" value="1"/>
</dbReference>
<evidence type="ECO:0000256" key="7">
    <source>
        <dbReference type="PIRNR" id="PIRNR000862"/>
    </source>
</evidence>
<dbReference type="InterPro" id="IPR000073">
    <property type="entry name" value="AB_hydrolase_1"/>
</dbReference>
<evidence type="ECO:0000256" key="2">
    <source>
        <dbReference type="ARBA" id="ARBA00022729"/>
    </source>
</evidence>
<dbReference type="Proteomes" id="UP001500889">
    <property type="component" value="Chromosome U"/>
</dbReference>
<gene>
    <name evidence="10" type="ORF">DMAD_12412</name>
</gene>
<keyword evidence="11" id="KW-1185">Reference proteome</keyword>
<evidence type="ECO:0000259" key="9">
    <source>
        <dbReference type="Pfam" id="PF00561"/>
    </source>
</evidence>
<feature type="active site" description="Nucleophile" evidence="8">
    <location>
        <position position="189"/>
    </location>
</feature>
<evidence type="ECO:0000256" key="4">
    <source>
        <dbReference type="ARBA" id="ARBA00022963"/>
    </source>
</evidence>
<proteinExistence type="inferred from homology"/>
<evidence type="ECO:0000256" key="6">
    <source>
        <dbReference type="ARBA" id="ARBA00023180"/>
    </source>
</evidence>
<reference evidence="10 11" key="1">
    <citation type="submission" date="2024-02" db="EMBL/GenBank/DDBJ databases">
        <title>A chromosome-level genome assembly of Drosophila madeirensis, a fruit fly species endemic to Madeira island.</title>
        <authorList>
            <person name="Tomihara K."/>
            <person name="Llopart A."/>
            <person name="Yamamoto D."/>
        </authorList>
    </citation>
    <scope>NUCLEOTIDE SEQUENCE [LARGE SCALE GENOMIC DNA]</scope>
    <source>
        <strain evidence="10 11">RF1</strain>
    </source>
</reference>
<dbReference type="GO" id="GO:0016788">
    <property type="term" value="F:hydrolase activity, acting on ester bonds"/>
    <property type="evidence" value="ECO:0007669"/>
    <property type="project" value="InterPro"/>
</dbReference>
<keyword evidence="4 7" id="KW-0442">Lipid degradation</keyword>
<feature type="domain" description="AB hydrolase-1" evidence="9">
    <location>
        <begin position="95"/>
        <end position="215"/>
    </location>
</feature>
<feature type="active site" description="Charge relay system" evidence="8">
    <location>
        <position position="392"/>
    </location>
</feature>
<evidence type="ECO:0000256" key="3">
    <source>
        <dbReference type="ARBA" id="ARBA00022801"/>
    </source>
</evidence>
<keyword evidence="6" id="KW-0325">Glycoprotein</keyword>
<evidence type="ECO:0000256" key="1">
    <source>
        <dbReference type="ARBA" id="ARBA00010701"/>
    </source>
</evidence>
<dbReference type="AlphaFoldDB" id="A0AAU9FGR1"/>
<dbReference type="EMBL" id="AP029264">
    <property type="protein sequence ID" value="BFF94894.1"/>
    <property type="molecule type" value="Genomic_DNA"/>
</dbReference>
<evidence type="ECO:0000313" key="10">
    <source>
        <dbReference type="EMBL" id="BFF94894.1"/>
    </source>
</evidence>
<evidence type="ECO:0000313" key="11">
    <source>
        <dbReference type="Proteomes" id="UP001500889"/>
    </source>
</evidence>
<protein>
    <recommendedName>
        <fullName evidence="7">Lipase</fullName>
    </recommendedName>
</protein>
<dbReference type="GO" id="GO:0016042">
    <property type="term" value="P:lipid catabolic process"/>
    <property type="evidence" value="ECO:0007669"/>
    <property type="project" value="UniProtKB-KW"/>
</dbReference>
<sequence>MWKIATTEGFPQTKKMIASSGNLMLFCVAFFWLCCRFDNVTSDIIKYDKTILEDANLPAPDLIRKYGYSAQIHKITTKDGFVLTAHRIPKPGAQPVLMVHGLEDSSVGYLILGPKKSLAYRLSDLGYDVWLLNTRGNRYSRKHKRYQRNMREFWDFSFHEVGLYDLPAAIDYVLAMNKGYEQLHYIGHSQGTTSFMVMGSERPSYMKKIKLMQALAPVVFCDYVGSPFVLFASKYVRPLTFYAGALGIYDFPPEGEVFQRLFYQICSFAFRNTCNYFLLQLMGVDAQQLNATLVPLFVRHVAGSSLKSLGHYTQLVHSGGFYKYDYYSAVENRRRHGSDTPPQYNLSNVDCKVALYYSKNDLLTAVRDVERLRDALPNVVHDGLIPYEKFNHVDFIWANDINSLLYDGMVENMKRSDRGEL</sequence>
<evidence type="ECO:0000256" key="5">
    <source>
        <dbReference type="ARBA" id="ARBA00023098"/>
    </source>
</evidence>